<dbReference type="EMBL" id="BMDJ01000002">
    <property type="protein sequence ID" value="GGI23689.1"/>
    <property type="molecule type" value="Genomic_DNA"/>
</dbReference>
<feature type="domain" description="HTH LytTR-type" evidence="3">
    <location>
        <begin position="136"/>
        <end position="205"/>
    </location>
</feature>
<evidence type="ECO:0000313" key="4">
    <source>
        <dbReference type="EMBL" id="GGI23689.1"/>
    </source>
</evidence>
<proteinExistence type="predicted"/>
<dbReference type="InterPro" id="IPR011006">
    <property type="entry name" value="CheY-like_superfamily"/>
</dbReference>
<feature type="modified residue" description="4-aspartylphosphate" evidence="1">
    <location>
        <position position="53"/>
    </location>
</feature>
<dbReference type="InterPro" id="IPR001789">
    <property type="entry name" value="Sig_transdc_resp-reg_receiver"/>
</dbReference>
<keyword evidence="4" id="KW-0238">DNA-binding</keyword>
<evidence type="ECO:0000259" key="2">
    <source>
        <dbReference type="PROSITE" id="PS50110"/>
    </source>
</evidence>
<accession>A0ABQ2BFI3</accession>
<protein>
    <submittedName>
        <fullName evidence="4">DNA-binding response regulator</fullName>
    </submittedName>
</protein>
<organism evidence="4 5">
    <name type="scientific">Pedobacter mendelii</name>
    <dbReference type="NCBI Taxonomy" id="1908240"/>
    <lineage>
        <taxon>Bacteria</taxon>
        <taxon>Pseudomonadati</taxon>
        <taxon>Bacteroidota</taxon>
        <taxon>Sphingobacteriia</taxon>
        <taxon>Sphingobacteriales</taxon>
        <taxon>Sphingobacteriaceae</taxon>
        <taxon>Pedobacter</taxon>
    </lineage>
</organism>
<dbReference type="PANTHER" id="PTHR37299:SF1">
    <property type="entry name" value="STAGE 0 SPORULATION PROTEIN A HOMOLOG"/>
    <property type="match status" value="1"/>
</dbReference>
<sequence>MNCIVVDDEPLARGAIQLYLRANPDIKLLKSFASADAAADFLKTSEADLIFLDIRMPGLNGIDFSKTVSKNTLIIFTTAYAEYALDGFEVEAIDYLLKPFNQERFNKAVNKAFDYSALLKSAERNHPVESTFDDYFFVKAERKFVKIYFKDILFIEGLKDYVVLNTTNDRVITAMNIKTIHDQLPQESFIRVSKSNIINIQQVDSFNNNVVFIKENEVPIGNAYRTYFFEEFVAKKTIGRQSN</sequence>
<dbReference type="PROSITE" id="PS50930">
    <property type="entry name" value="HTH_LYTTR"/>
    <property type="match status" value="1"/>
</dbReference>
<keyword evidence="5" id="KW-1185">Reference proteome</keyword>
<dbReference type="InterPro" id="IPR046947">
    <property type="entry name" value="LytR-like"/>
</dbReference>
<comment type="caution">
    <text evidence="4">The sequence shown here is derived from an EMBL/GenBank/DDBJ whole genome shotgun (WGS) entry which is preliminary data.</text>
</comment>
<dbReference type="PANTHER" id="PTHR37299">
    <property type="entry name" value="TRANSCRIPTIONAL REGULATOR-RELATED"/>
    <property type="match status" value="1"/>
</dbReference>
<evidence type="ECO:0000256" key="1">
    <source>
        <dbReference type="PROSITE-ProRule" id="PRU00169"/>
    </source>
</evidence>
<dbReference type="Proteomes" id="UP000645390">
    <property type="component" value="Unassembled WGS sequence"/>
</dbReference>
<dbReference type="Pfam" id="PF00072">
    <property type="entry name" value="Response_reg"/>
    <property type="match status" value="1"/>
</dbReference>
<evidence type="ECO:0000313" key="5">
    <source>
        <dbReference type="Proteomes" id="UP000645390"/>
    </source>
</evidence>
<keyword evidence="1" id="KW-0597">Phosphoprotein</keyword>
<gene>
    <name evidence="4" type="ORF">GCM10008119_08900</name>
</gene>
<evidence type="ECO:0000259" key="3">
    <source>
        <dbReference type="PROSITE" id="PS50930"/>
    </source>
</evidence>
<dbReference type="SUPFAM" id="SSF52172">
    <property type="entry name" value="CheY-like"/>
    <property type="match status" value="1"/>
</dbReference>
<dbReference type="Gene3D" id="2.40.50.1020">
    <property type="entry name" value="LytTr DNA-binding domain"/>
    <property type="match status" value="1"/>
</dbReference>
<dbReference type="SMART" id="SM00850">
    <property type="entry name" value="LytTR"/>
    <property type="match status" value="1"/>
</dbReference>
<dbReference type="RefSeq" id="WP_188412055.1">
    <property type="nucleotide sequence ID" value="NZ_BMDJ01000002.1"/>
</dbReference>
<dbReference type="GO" id="GO:0003677">
    <property type="term" value="F:DNA binding"/>
    <property type="evidence" value="ECO:0007669"/>
    <property type="project" value="UniProtKB-KW"/>
</dbReference>
<dbReference type="Gene3D" id="3.40.50.2300">
    <property type="match status" value="1"/>
</dbReference>
<dbReference type="InterPro" id="IPR007492">
    <property type="entry name" value="LytTR_DNA-bd_dom"/>
</dbReference>
<feature type="domain" description="Response regulatory" evidence="2">
    <location>
        <begin position="2"/>
        <end position="113"/>
    </location>
</feature>
<dbReference type="Pfam" id="PF04397">
    <property type="entry name" value="LytTR"/>
    <property type="match status" value="1"/>
</dbReference>
<reference evidence="5" key="1">
    <citation type="journal article" date="2019" name="Int. J. Syst. Evol. Microbiol.">
        <title>The Global Catalogue of Microorganisms (GCM) 10K type strain sequencing project: providing services to taxonomists for standard genome sequencing and annotation.</title>
        <authorList>
            <consortium name="The Broad Institute Genomics Platform"/>
            <consortium name="The Broad Institute Genome Sequencing Center for Infectious Disease"/>
            <person name="Wu L."/>
            <person name="Ma J."/>
        </authorList>
    </citation>
    <scope>NUCLEOTIDE SEQUENCE [LARGE SCALE GENOMIC DNA]</scope>
    <source>
        <strain evidence="5">CCM 8939</strain>
    </source>
</reference>
<dbReference type="SMART" id="SM00448">
    <property type="entry name" value="REC"/>
    <property type="match status" value="1"/>
</dbReference>
<name>A0ABQ2BFI3_9SPHI</name>
<dbReference type="PROSITE" id="PS50110">
    <property type="entry name" value="RESPONSE_REGULATORY"/>
    <property type="match status" value="1"/>
</dbReference>